<evidence type="ECO:0000256" key="1">
    <source>
        <dbReference type="ARBA" id="ARBA00023015"/>
    </source>
</evidence>
<comment type="caution">
    <text evidence="5">The sequence shown here is derived from an EMBL/GenBank/DDBJ whole genome shotgun (WGS) entry which is preliminary data.</text>
</comment>
<evidence type="ECO:0000256" key="2">
    <source>
        <dbReference type="ARBA" id="ARBA00023125"/>
    </source>
</evidence>
<dbReference type="InterPro" id="IPR050204">
    <property type="entry name" value="AraC_XylS_family_regulators"/>
</dbReference>
<keyword evidence="3" id="KW-0804">Transcription</keyword>
<dbReference type="Gene3D" id="1.10.10.60">
    <property type="entry name" value="Homeodomain-like"/>
    <property type="match status" value="1"/>
</dbReference>
<dbReference type="GO" id="GO:0043565">
    <property type="term" value="F:sequence-specific DNA binding"/>
    <property type="evidence" value="ECO:0007669"/>
    <property type="project" value="InterPro"/>
</dbReference>
<dbReference type="PANTHER" id="PTHR46796">
    <property type="entry name" value="HTH-TYPE TRANSCRIPTIONAL ACTIVATOR RHAS-RELATED"/>
    <property type="match status" value="1"/>
</dbReference>
<proteinExistence type="predicted"/>
<dbReference type="GO" id="GO:0003700">
    <property type="term" value="F:DNA-binding transcription factor activity"/>
    <property type="evidence" value="ECO:0007669"/>
    <property type="project" value="InterPro"/>
</dbReference>
<dbReference type="Pfam" id="PF12833">
    <property type="entry name" value="HTH_18"/>
    <property type="match status" value="1"/>
</dbReference>
<dbReference type="PROSITE" id="PS01124">
    <property type="entry name" value="HTH_ARAC_FAMILY_2"/>
    <property type="match status" value="1"/>
</dbReference>
<feature type="domain" description="HTH araC/xylS-type" evidence="4">
    <location>
        <begin position="179"/>
        <end position="277"/>
    </location>
</feature>
<gene>
    <name evidence="5" type="ORF">D3272_11685</name>
</gene>
<accession>A0A4Q2RBD1</accession>
<sequence length="290" mass="32085">MSDLTTTDDIRRPDGDWIRSSKITTGAFHVSKETGDNFIVVLSLNEACRITSVCEGVRDEVSPKVGAISILPPGCRYSQTIAGVASALMYEVPWHLMEDWLAKESSVSPGHVALKSRVCVRDDVLARNLFGMAAAETVEGARETALHVTLERILRSHSNTLDPDRDRRVSGGLTPWQLKRVTEAVEDRIGTGINLDDLSSVAGLSKFHFIRAFSDSVGTTPHQYVLNRRLERALESLLDERADADGIARKFGFSHASHLARMLRRRFGVTPSDFKRLVFPQTRTGIARAT</sequence>
<reference evidence="5 6" key="2">
    <citation type="submission" date="2019-02" db="EMBL/GenBank/DDBJ databases">
        <title>'Lichenibacterium ramalinii' gen. nov. sp. nov., 'Lichenibacterium minor' gen. nov. sp. nov.</title>
        <authorList>
            <person name="Pankratov T."/>
        </authorList>
    </citation>
    <scope>NUCLEOTIDE SEQUENCE [LARGE SCALE GENOMIC DNA]</scope>
    <source>
        <strain evidence="5 6">RmlP001</strain>
    </source>
</reference>
<keyword evidence="2" id="KW-0238">DNA-binding</keyword>
<keyword evidence="6" id="KW-1185">Reference proteome</keyword>
<dbReference type="AlphaFoldDB" id="A0A4Q2RBD1"/>
<keyword evidence="1" id="KW-0805">Transcription regulation</keyword>
<reference evidence="5 6" key="1">
    <citation type="submission" date="2018-09" db="EMBL/GenBank/DDBJ databases">
        <authorList>
            <person name="Grouzdev D.S."/>
            <person name="Krutkina M.S."/>
        </authorList>
    </citation>
    <scope>NUCLEOTIDE SEQUENCE [LARGE SCALE GENOMIC DNA]</scope>
    <source>
        <strain evidence="5 6">RmlP001</strain>
    </source>
</reference>
<dbReference type="InterPro" id="IPR018060">
    <property type="entry name" value="HTH_AraC"/>
</dbReference>
<evidence type="ECO:0000313" key="6">
    <source>
        <dbReference type="Proteomes" id="UP000289411"/>
    </source>
</evidence>
<evidence type="ECO:0000259" key="4">
    <source>
        <dbReference type="PROSITE" id="PS01124"/>
    </source>
</evidence>
<dbReference type="SUPFAM" id="SSF46689">
    <property type="entry name" value="Homeodomain-like"/>
    <property type="match status" value="2"/>
</dbReference>
<protein>
    <submittedName>
        <fullName evidence="5">AraC family transcriptional regulator</fullName>
    </submittedName>
</protein>
<dbReference type="InterPro" id="IPR009057">
    <property type="entry name" value="Homeodomain-like_sf"/>
</dbReference>
<evidence type="ECO:0000256" key="3">
    <source>
        <dbReference type="ARBA" id="ARBA00023163"/>
    </source>
</evidence>
<dbReference type="PANTHER" id="PTHR46796:SF6">
    <property type="entry name" value="ARAC SUBFAMILY"/>
    <property type="match status" value="1"/>
</dbReference>
<organism evidence="5 6">
    <name type="scientific">Lichenibacterium ramalinae</name>
    <dbReference type="NCBI Taxonomy" id="2316527"/>
    <lineage>
        <taxon>Bacteria</taxon>
        <taxon>Pseudomonadati</taxon>
        <taxon>Pseudomonadota</taxon>
        <taxon>Alphaproteobacteria</taxon>
        <taxon>Hyphomicrobiales</taxon>
        <taxon>Lichenihabitantaceae</taxon>
        <taxon>Lichenibacterium</taxon>
    </lineage>
</organism>
<name>A0A4Q2RBD1_9HYPH</name>
<dbReference type="EMBL" id="QYBC01000009">
    <property type="protein sequence ID" value="RYB04611.1"/>
    <property type="molecule type" value="Genomic_DNA"/>
</dbReference>
<dbReference type="Proteomes" id="UP000289411">
    <property type="component" value="Unassembled WGS sequence"/>
</dbReference>
<dbReference type="SMART" id="SM00342">
    <property type="entry name" value="HTH_ARAC"/>
    <property type="match status" value="1"/>
</dbReference>
<evidence type="ECO:0000313" key="5">
    <source>
        <dbReference type="EMBL" id="RYB04611.1"/>
    </source>
</evidence>